<gene>
    <name evidence="1" type="ORF">101114UKE3_134</name>
</gene>
<evidence type="ECO:0000313" key="1">
    <source>
        <dbReference type="EMBL" id="QZI79265.1"/>
    </source>
</evidence>
<proteinExistence type="predicted"/>
<accession>A0AAE8C4K7</accession>
<sequence length="49" mass="5454">MFKLLKSGKSISVLSHTMQLLAVVTLFLSGELLKCAHYESCCFSCQPLF</sequence>
<dbReference type="EMBL" id="MZ234017">
    <property type="protein sequence ID" value="QZI79265.1"/>
    <property type="molecule type" value="Genomic_DNA"/>
</dbReference>
<dbReference type="Proteomes" id="UP000827177">
    <property type="component" value="Segment"/>
</dbReference>
<name>A0AAE8C4K7_9CAUD</name>
<protein>
    <submittedName>
        <fullName evidence="1">Uncharacterized protein</fullName>
    </submittedName>
</protein>
<organism evidence="1 2">
    <name type="scientific">Escherichia phage vB_EcoP-101114UKE3</name>
    <dbReference type="NCBI Taxonomy" id="2865794"/>
    <lineage>
        <taxon>Viruses</taxon>
        <taxon>Duplodnaviria</taxon>
        <taxon>Heunggongvirae</taxon>
        <taxon>Uroviricota</taxon>
        <taxon>Caudoviricetes</taxon>
        <taxon>Mktvariviridae</taxon>
        <taxon>Gordonclarkvirinae</taxon>
        <taxon>Suseptimavirus</taxon>
        <taxon>Suseptimavirus 101114UKE3</taxon>
    </lineage>
</organism>
<evidence type="ECO:0000313" key="2">
    <source>
        <dbReference type="Proteomes" id="UP000827177"/>
    </source>
</evidence>
<keyword evidence="2" id="KW-1185">Reference proteome</keyword>
<reference evidence="1 2" key="1">
    <citation type="submission" date="2021-05" db="EMBL/GenBank/DDBJ databases">
        <title>Naturally bred epsilon2 phages have an improved host range and effectivity in uropathogenic E. coli over their ancestor phages.</title>
        <authorList>
            <person name="Saez D."/>
            <person name="Loose M."/>
            <person name="Mutti M."/>
            <person name="Visram Z."/>
            <person name="Hitzenhammer E."/>
            <person name="Dippel D."/>
            <person name="Tisakova L."/>
            <person name="Schertler S."/>
            <person name="Wittmann J."/>
            <person name="Corsini L."/>
            <person name="Wagenlehner F."/>
        </authorList>
    </citation>
    <scope>NUCLEOTIDE SEQUENCE [LARGE SCALE GENOMIC DNA]</scope>
</reference>